<dbReference type="eggNOG" id="COG2205">
    <property type="taxonomic scope" value="Bacteria"/>
</dbReference>
<keyword evidence="8" id="KW-0902">Two-component regulatory system</keyword>
<evidence type="ECO:0000256" key="9">
    <source>
        <dbReference type="SAM" id="MobiDB-lite"/>
    </source>
</evidence>
<dbReference type="OrthoDB" id="9816482at2"/>
<dbReference type="KEGG" id="lby:Lbys_0410"/>
<dbReference type="EMBL" id="CP002305">
    <property type="protein sequence ID" value="ADQ16188.1"/>
    <property type="molecule type" value="Genomic_DNA"/>
</dbReference>
<feature type="region of interest" description="Disordered" evidence="9">
    <location>
        <begin position="479"/>
        <end position="502"/>
    </location>
</feature>
<dbReference type="PROSITE" id="PS50109">
    <property type="entry name" value="HIS_KIN"/>
    <property type="match status" value="1"/>
</dbReference>
<keyword evidence="5" id="KW-0547">Nucleotide-binding</keyword>
<dbReference type="eggNOG" id="COG0323">
    <property type="taxonomic scope" value="Bacteria"/>
</dbReference>
<keyword evidence="4" id="KW-0808">Transferase</keyword>
<dbReference type="STRING" id="649349.Lbys_0410"/>
<dbReference type="Gene3D" id="3.30.565.10">
    <property type="entry name" value="Histidine kinase-like ATPase, C-terminal domain"/>
    <property type="match status" value="2"/>
</dbReference>
<evidence type="ECO:0000256" key="5">
    <source>
        <dbReference type="ARBA" id="ARBA00022741"/>
    </source>
</evidence>
<dbReference type="CDD" id="cd00075">
    <property type="entry name" value="HATPase"/>
    <property type="match status" value="1"/>
</dbReference>
<evidence type="ECO:0000256" key="2">
    <source>
        <dbReference type="ARBA" id="ARBA00012438"/>
    </source>
</evidence>
<evidence type="ECO:0000256" key="6">
    <source>
        <dbReference type="ARBA" id="ARBA00022777"/>
    </source>
</evidence>
<dbReference type="SMART" id="SM00387">
    <property type="entry name" value="HATPase_c"/>
    <property type="match status" value="1"/>
</dbReference>
<dbReference type="EC" id="2.7.13.3" evidence="2"/>
<keyword evidence="6 11" id="KW-0418">Kinase</keyword>
<dbReference type="InterPro" id="IPR036890">
    <property type="entry name" value="HATPase_C_sf"/>
</dbReference>
<dbReference type="GO" id="GO:0000160">
    <property type="term" value="P:phosphorelay signal transduction system"/>
    <property type="evidence" value="ECO:0007669"/>
    <property type="project" value="UniProtKB-KW"/>
</dbReference>
<dbReference type="InterPro" id="IPR004358">
    <property type="entry name" value="Sig_transdc_His_kin-like_C"/>
</dbReference>
<dbReference type="GO" id="GO:0005524">
    <property type="term" value="F:ATP binding"/>
    <property type="evidence" value="ECO:0007669"/>
    <property type="project" value="UniProtKB-KW"/>
</dbReference>
<name>E4RW45_LEAB4</name>
<evidence type="ECO:0000256" key="8">
    <source>
        <dbReference type="ARBA" id="ARBA00023012"/>
    </source>
</evidence>
<accession>E4RW45</accession>
<comment type="catalytic activity">
    <reaction evidence="1">
        <text>ATP + protein L-histidine = ADP + protein N-phospho-L-histidine.</text>
        <dbReference type="EC" id="2.7.13.3"/>
    </reaction>
</comment>
<protein>
    <recommendedName>
        <fullName evidence="2">histidine kinase</fullName>
        <ecNumber evidence="2">2.7.13.3</ecNumber>
    </recommendedName>
</protein>
<dbReference type="RefSeq" id="WP_013407243.1">
    <property type="nucleotide sequence ID" value="NC_014655.1"/>
</dbReference>
<evidence type="ECO:0000313" key="12">
    <source>
        <dbReference type="Proteomes" id="UP000007435"/>
    </source>
</evidence>
<dbReference type="Pfam" id="PF02518">
    <property type="entry name" value="HATPase_c"/>
    <property type="match status" value="1"/>
</dbReference>
<evidence type="ECO:0000256" key="4">
    <source>
        <dbReference type="ARBA" id="ARBA00022679"/>
    </source>
</evidence>
<dbReference type="PANTHER" id="PTHR43065:SF10">
    <property type="entry name" value="PEROXIDE STRESS-ACTIVATED HISTIDINE KINASE MAK3"/>
    <property type="match status" value="1"/>
</dbReference>
<sequence length="772" mass="87576">MDNATQILELKKKLSEEIQKESSDNNVILALSSEIAKLDDSQVRFSVDAGIINRLGKELVGKHETAVSELVKNAFDADATEVNLVFENAWNAGGTVTIEDNGTGMTKDQLINGFMRLSSSDKIHNPVSDKYKRTRAGRKGIGRFATQRLGSRLTIITHTAKSESSIKISINWNDFETDKDLLSVSNNIEVIPKSKVEGTTLIIENLRDGWSDAMIRRVFRYTSELLQPFPLSKKNKDEAESSIDPGFKSYYFRQEGQELIPIIDEEEAIFKHALAEIEGYVLDDGQGCWALKSDKLNFPQEVFLIGNDDKNRENTDAKFNLIKGLHFKTHYFIYEPSLFAPGTYTFIRDLSYETGGIRLYRNGFRVLPYGEQGDDWLGLDKSNNRQIILARHMNRSFFGFVELQDKEGLFEETSSREGLIENDALKELVDFVYRSIISAVIKVAELRDRKATASQKNFKRKEVDPTEKADNAVKELEEFFTEEETKENSSEKSGTGKSKEKAKQVFEEFKQAREEEKRKNQALIDENNMLRILAGLGLVIGEFIHEVHRFLPGFDAEISFLKNAVKDIKGVYERVELLGTNIKSFTSYTSYFDKAISRNVIRELQPIELRDVVKDFSIVIDNNLKRANIKLEKPIFDGYDLFTTPMHPSEWASILFNLYTNSKKAIVRKKVDGKILIHCGKDEKNVFLEFSDNGDGIPKENEDVIFNAFFTTTSAANHSGNDAESLVGTGLGLKIVKDIVEFYGGDVYVTNSPESYSTTIRIEIPKNQKEDE</sequence>
<dbReference type="Proteomes" id="UP000007435">
    <property type="component" value="Chromosome"/>
</dbReference>
<evidence type="ECO:0000256" key="7">
    <source>
        <dbReference type="ARBA" id="ARBA00022840"/>
    </source>
</evidence>
<gene>
    <name evidence="11" type="ordered locus">Lbys_0410</name>
</gene>
<evidence type="ECO:0000259" key="10">
    <source>
        <dbReference type="PROSITE" id="PS50109"/>
    </source>
</evidence>
<reference evidence="11 12" key="2">
    <citation type="journal article" date="2011" name="Stand. Genomic Sci.">
        <title>Complete genome sequence of Leadbetterella byssophila type strain (4M15).</title>
        <authorList>
            <person name="Abt B."/>
            <person name="Teshima H."/>
            <person name="Lucas S."/>
            <person name="Lapidus A."/>
            <person name="Del Rio T.G."/>
            <person name="Nolan M."/>
            <person name="Tice H."/>
            <person name="Cheng J.F."/>
            <person name="Pitluck S."/>
            <person name="Liolios K."/>
            <person name="Pagani I."/>
            <person name="Ivanova N."/>
            <person name="Mavromatis K."/>
            <person name="Pati A."/>
            <person name="Tapia R."/>
            <person name="Han C."/>
            <person name="Goodwin L."/>
            <person name="Chen A."/>
            <person name="Palaniappan K."/>
            <person name="Land M."/>
            <person name="Hauser L."/>
            <person name="Chang Y.J."/>
            <person name="Jeffries C.D."/>
            <person name="Rohde M."/>
            <person name="Goker M."/>
            <person name="Tindall B.J."/>
            <person name="Detter J.C."/>
            <person name="Woyke T."/>
            <person name="Bristow J."/>
            <person name="Eisen J.A."/>
            <person name="Markowitz V."/>
            <person name="Hugenholtz P."/>
            <person name="Klenk H.P."/>
            <person name="Kyrpides N.C."/>
        </authorList>
    </citation>
    <scope>NUCLEOTIDE SEQUENCE [LARGE SCALE GENOMIC DNA]</scope>
    <source>
        <strain evidence="12">DSM 17132 / JCM 16389 / KACC 11308 / NBRC 106382 / 4M15</strain>
    </source>
</reference>
<evidence type="ECO:0000256" key="3">
    <source>
        <dbReference type="ARBA" id="ARBA00022553"/>
    </source>
</evidence>
<feature type="domain" description="Histidine kinase" evidence="10">
    <location>
        <begin position="542"/>
        <end position="768"/>
    </location>
</feature>
<evidence type="ECO:0000256" key="1">
    <source>
        <dbReference type="ARBA" id="ARBA00000085"/>
    </source>
</evidence>
<dbReference type="InterPro" id="IPR005467">
    <property type="entry name" value="His_kinase_dom"/>
</dbReference>
<dbReference type="PANTHER" id="PTHR43065">
    <property type="entry name" value="SENSOR HISTIDINE KINASE"/>
    <property type="match status" value="1"/>
</dbReference>
<evidence type="ECO:0000313" key="11">
    <source>
        <dbReference type="EMBL" id="ADQ16188.1"/>
    </source>
</evidence>
<dbReference type="Pfam" id="PF13589">
    <property type="entry name" value="HATPase_c_3"/>
    <property type="match status" value="1"/>
</dbReference>
<keyword evidence="12" id="KW-1185">Reference proteome</keyword>
<proteinExistence type="predicted"/>
<dbReference type="AlphaFoldDB" id="E4RW45"/>
<dbReference type="PRINTS" id="PR00344">
    <property type="entry name" value="BCTRLSENSOR"/>
</dbReference>
<dbReference type="SUPFAM" id="SSF55874">
    <property type="entry name" value="ATPase domain of HSP90 chaperone/DNA topoisomerase II/histidine kinase"/>
    <property type="match status" value="2"/>
</dbReference>
<reference key="1">
    <citation type="submission" date="2010-11" db="EMBL/GenBank/DDBJ databases">
        <title>The complete genome of Leadbetterella byssophila DSM 17132.</title>
        <authorList>
            <consortium name="US DOE Joint Genome Institute (JGI-PGF)"/>
            <person name="Lucas S."/>
            <person name="Copeland A."/>
            <person name="Lapidus A."/>
            <person name="Glavina del Rio T."/>
            <person name="Dalin E."/>
            <person name="Tice H."/>
            <person name="Bruce D."/>
            <person name="Goodwin L."/>
            <person name="Pitluck S."/>
            <person name="Kyrpides N."/>
            <person name="Mavromatis K."/>
            <person name="Ivanova N."/>
            <person name="Teshima H."/>
            <person name="Brettin T."/>
            <person name="Detter J.C."/>
            <person name="Han C."/>
            <person name="Tapia R."/>
            <person name="Land M."/>
            <person name="Hauser L."/>
            <person name="Markowitz V."/>
            <person name="Cheng J.-F."/>
            <person name="Hugenholtz P."/>
            <person name="Woyke T."/>
            <person name="Wu D."/>
            <person name="Tindall B."/>
            <person name="Pomrenke H.G."/>
            <person name="Brambilla E."/>
            <person name="Klenk H.-P."/>
            <person name="Eisen J.A."/>
        </authorList>
    </citation>
    <scope>NUCLEOTIDE SEQUENCE [LARGE SCALE GENOMIC DNA]</scope>
    <source>
        <strain>DSM 17132</strain>
    </source>
</reference>
<dbReference type="GO" id="GO:0004673">
    <property type="term" value="F:protein histidine kinase activity"/>
    <property type="evidence" value="ECO:0007669"/>
    <property type="project" value="UniProtKB-EC"/>
</dbReference>
<keyword evidence="3" id="KW-0597">Phosphoprotein</keyword>
<keyword evidence="7" id="KW-0067">ATP-binding</keyword>
<organism evidence="11 12">
    <name type="scientific">Leadbetterella byssophila (strain DSM 17132 / JCM 16389 / KACC 11308 / NBRC 106382 / 4M15)</name>
    <dbReference type="NCBI Taxonomy" id="649349"/>
    <lineage>
        <taxon>Bacteria</taxon>
        <taxon>Pseudomonadati</taxon>
        <taxon>Bacteroidota</taxon>
        <taxon>Cytophagia</taxon>
        <taxon>Cytophagales</taxon>
        <taxon>Leadbetterellaceae</taxon>
        <taxon>Leadbetterella</taxon>
    </lineage>
</organism>
<dbReference type="InterPro" id="IPR003594">
    <property type="entry name" value="HATPase_dom"/>
</dbReference>
<dbReference type="HOGENOM" id="CLU_012281_1_0_10"/>